<dbReference type="InterPro" id="IPR058647">
    <property type="entry name" value="BSH_CzcB-like"/>
</dbReference>
<evidence type="ECO:0000259" key="1">
    <source>
        <dbReference type="Pfam" id="PF25973"/>
    </source>
</evidence>
<dbReference type="Gene3D" id="2.40.420.20">
    <property type="match status" value="1"/>
</dbReference>
<dbReference type="Pfam" id="PF25973">
    <property type="entry name" value="BSH_CzcB"/>
    <property type="match status" value="1"/>
</dbReference>
<evidence type="ECO:0000313" key="4">
    <source>
        <dbReference type="Proteomes" id="UP000236311"/>
    </source>
</evidence>
<dbReference type="PROSITE" id="PS51257">
    <property type="entry name" value="PROKAR_LIPOPROTEIN"/>
    <property type="match status" value="1"/>
</dbReference>
<dbReference type="Pfam" id="PF25989">
    <property type="entry name" value="YknX_C"/>
    <property type="match status" value="1"/>
</dbReference>
<dbReference type="Proteomes" id="UP000236311">
    <property type="component" value="Unassembled WGS sequence"/>
</dbReference>
<dbReference type="EMBL" id="OFSM01000005">
    <property type="protein sequence ID" value="SOY28520.1"/>
    <property type="molecule type" value="Genomic_DNA"/>
</dbReference>
<feature type="domain" description="YknX-like C-terminal permuted SH3-like" evidence="2">
    <location>
        <begin position="314"/>
        <end position="368"/>
    </location>
</feature>
<keyword evidence="4" id="KW-1185">Reference proteome</keyword>
<name>A0A2K4ZDJ5_9FIRM</name>
<dbReference type="Gene3D" id="1.10.287.470">
    <property type="entry name" value="Helix hairpin bin"/>
    <property type="match status" value="1"/>
</dbReference>
<organism evidence="3 4">
    <name type="scientific">Acetatifactor muris</name>
    <dbReference type="NCBI Taxonomy" id="879566"/>
    <lineage>
        <taxon>Bacteria</taxon>
        <taxon>Bacillati</taxon>
        <taxon>Bacillota</taxon>
        <taxon>Clostridia</taxon>
        <taxon>Lachnospirales</taxon>
        <taxon>Lachnospiraceae</taxon>
        <taxon>Acetatifactor</taxon>
    </lineage>
</organism>
<proteinExistence type="predicted"/>
<sequence length="370" mass="41553">MKKKTVLMIILLLLMGITGCKMEEADSGALSAEGVPELLEPVDVKMDVARAQIGDIYRISIYKGEVVPYTEELHFLVDGCLEDVYVTTGDMVQEGQVLAVLSEEQLREQIEILEEEIDALVRQGEFSDRLAEADIAIAREELAIMRELGDFGPTSTVKELEIQELELALEQTRQLRGLELEKRQASLGALQKKMGKNEIVAPCSGRIVYVSEIRRGDAIQGYTPVIYIADESRLRLLTDYVSESTVKSADRVYAKILDQEFDISYIPYEKSEMIQMALNGEEMRAQFSVDAREGVLQAGQFAVVMLYQSYRKNVLTIPINALYQDGSGQYVYRQVNGTRTRCNVKTGMTTDTKVEILEGLEEGELVYVKD</sequence>
<dbReference type="AlphaFoldDB" id="A0A2K4ZDJ5"/>
<feature type="domain" description="CzcB-like barrel-sandwich hybrid" evidence="1">
    <location>
        <begin position="77"/>
        <end position="230"/>
    </location>
</feature>
<accession>A0A2K4ZDJ5</accession>
<dbReference type="SUPFAM" id="SSF111369">
    <property type="entry name" value="HlyD-like secretion proteins"/>
    <property type="match status" value="1"/>
</dbReference>
<dbReference type="OrthoDB" id="1999656at2"/>
<evidence type="ECO:0000259" key="2">
    <source>
        <dbReference type="Pfam" id="PF25989"/>
    </source>
</evidence>
<dbReference type="RefSeq" id="WP_103238602.1">
    <property type="nucleotide sequence ID" value="NZ_JANJZD010000005.1"/>
</dbReference>
<dbReference type="Gene3D" id="2.40.50.100">
    <property type="match status" value="1"/>
</dbReference>
<dbReference type="PANTHER" id="PTHR30469">
    <property type="entry name" value="MULTIDRUG RESISTANCE PROTEIN MDTA"/>
    <property type="match status" value="1"/>
</dbReference>
<dbReference type="GO" id="GO:0015562">
    <property type="term" value="F:efflux transmembrane transporter activity"/>
    <property type="evidence" value="ECO:0007669"/>
    <property type="project" value="TreeGrafter"/>
</dbReference>
<reference evidence="3 4" key="1">
    <citation type="submission" date="2018-01" db="EMBL/GenBank/DDBJ databases">
        <authorList>
            <person name="Gaut B.S."/>
            <person name="Morton B.R."/>
            <person name="Clegg M.T."/>
            <person name="Duvall M.R."/>
        </authorList>
    </citation>
    <scope>NUCLEOTIDE SEQUENCE [LARGE SCALE GENOMIC DNA]</scope>
    <source>
        <strain evidence="3">GP69</strain>
    </source>
</reference>
<gene>
    <name evidence="3" type="primary">macA</name>
    <name evidence="3" type="ORF">AMURIS_01229</name>
</gene>
<protein>
    <submittedName>
        <fullName evidence="3">Macrolide export protein MacA</fullName>
    </submittedName>
</protein>
<dbReference type="GO" id="GO:1990281">
    <property type="term" value="C:efflux pump complex"/>
    <property type="evidence" value="ECO:0007669"/>
    <property type="project" value="TreeGrafter"/>
</dbReference>
<dbReference type="InterPro" id="IPR058637">
    <property type="entry name" value="YknX-like_C"/>
</dbReference>
<evidence type="ECO:0000313" key="3">
    <source>
        <dbReference type="EMBL" id="SOY28520.1"/>
    </source>
</evidence>